<dbReference type="GO" id="GO:0016787">
    <property type="term" value="F:hydrolase activity"/>
    <property type="evidence" value="ECO:0007669"/>
    <property type="project" value="UniProtKB-KW"/>
</dbReference>
<feature type="transmembrane region" description="Helical" evidence="3">
    <location>
        <begin position="21"/>
        <end position="45"/>
    </location>
</feature>
<dbReference type="PANTHER" id="PTHR43248">
    <property type="entry name" value="2-SUCCINYL-6-HYDROXY-2,4-CYCLOHEXADIENE-1-CARBOXYLATE SYNTHASE"/>
    <property type="match status" value="1"/>
</dbReference>
<proteinExistence type="inferred from homology"/>
<dbReference type="InterPro" id="IPR000073">
    <property type="entry name" value="AB_hydrolase_1"/>
</dbReference>
<name>A0A9W9XJV7_9EURO</name>
<dbReference type="InterPro" id="IPR029058">
    <property type="entry name" value="AB_hydrolase_fold"/>
</dbReference>
<organism evidence="5 6">
    <name type="scientific">Penicillium fimorum</name>
    <dbReference type="NCBI Taxonomy" id="1882269"/>
    <lineage>
        <taxon>Eukaryota</taxon>
        <taxon>Fungi</taxon>
        <taxon>Dikarya</taxon>
        <taxon>Ascomycota</taxon>
        <taxon>Pezizomycotina</taxon>
        <taxon>Eurotiomycetes</taxon>
        <taxon>Eurotiomycetidae</taxon>
        <taxon>Eurotiales</taxon>
        <taxon>Aspergillaceae</taxon>
        <taxon>Penicillium</taxon>
    </lineage>
</organism>
<accession>A0A9W9XJV7</accession>
<evidence type="ECO:0000313" key="6">
    <source>
        <dbReference type="Proteomes" id="UP001149954"/>
    </source>
</evidence>
<dbReference type="PANTHER" id="PTHR43248:SF25">
    <property type="entry name" value="AB HYDROLASE-1 DOMAIN-CONTAINING PROTEIN-RELATED"/>
    <property type="match status" value="1"/>
</dbReference>
<dbReference type="AlphaFoldDB" id="A0A9W9XJV7"/>
<keyword evidence="3" id="KW-0812">Transmembrane</keyword>
<dbReference type="OrthoDB" id="425534at2759"/>
<dbReference type="EMBL" id="JAPWDS010000006">
    <property type="protein sequence ID" value="KAJ5493895.1"/>
    <property type="molecule type" value="Genomic_DNA"/>
</dbReference>
<comment type="similarity">
    <text evidence="1">Belongs to the peptidase S33 family.</text>
</comment>
<reference evidence="5" key="2">
    <citation type="journal article" date="2023" name="IMA Fungus">
        <title>Comparative genomic study of the Penicillium genus elucidates a diverse pangenome and 15 lateral gene transfer events.</title>
        <authorList>
            <person name="Petersen C."/>
            <person name="Sorensen T."/>
            <person name="Nielsen M.R."/>
            <person name="Sondergaard T.E."/>
            <person name="Sorensen J.L."/>
            <person name="Fitzpatrick D.A."/>
            <person name="Frisvad J.C."/>
            <person name="Nielsen K.L."/>
        </authorList>
    </citation>
    <scope>NUCLEOTIDE SEQUENCE</scope>
    <source>
        <strain evidence="5">IBT 29495</strain>
    </source>
</reference>
<dbReference type="GO" id="GO:0017000">
    <property type="term" value="P:antibiotic biosynthetic process"/>
    <property type="evidence" value="ECO:0007669"/>
    <property type="project" value="UniProtKB-ARBA"/>
</dbReference>
<keyword evidence="2 5" id="KW-0378">Hydrolase</keyword>
<keyword evidence="3" id="KW-0472">Membrane</keyword>
<feature type="domain" description="AB hydrolase-1" evidence="4">
    <location>
        <begin position="118"/>
        <end position="504"/>
    </location>
</feature>
<gene>
    <name evidence="5" type="ORF">N7463_009982</name>
</gene>
<keyword evidence="6" id="KW-1185">Reference proteome</keyword>
<evidence type="ECO:0000256" key="2">
    <source>
        <dbReference type="ARBA" id="ARBA00022801"/>
    </source>
</evidence>
<reference evidence="5" key="1">
    <citation type="submission" date="2022-12" db="EMBL/GenBank/DDBJ databases">
        <authorList>
            <person name="Petersen C."/>
        </authorList>
    </citation>
    <scope>NUCLEOTIDE SEQUENCE</scope>
    <source>
        <strain evidence="5">IBT 29495</strain>
    </source>
</reference>
<evidence type="ECO:0000256" key="3">
    <source>
        <dbReference type="SAM" id="Phobius"/>
    </source>
</evidence>
<evidence type="ECO:0000259" key="4">
    <source>
        <dbReference type="Pfam" id="PF00561"/>
    </source>
</evidence>
<protein>
    <submittedName>
        <fullName evidence="5">Alpha/beta hydrolase fold-1</fullName>
    </submittedName>
</protein>
<evidence type="ECO:0000256" key="1">
    <source>
        <dbReference type="ARBA" id="ARBA00010088"/>
    </source>
</evidence>
<dbReference type="GO" id="GO:0072330">
    <property type="term" value="P:monocarboxylic acid biosynthetic process"/>
    <property type="evidence" value="ECO:0007669"/>
    <property type="project" value="UniProtKB-ARBA"/>
</dbReference>
<dbReference type="InterPro" id="IPR051601">
    <property type="entry name" value="Serine_prot/Carboxylest_S33"/>
</dbReference>
<dbReference type="Pfam" id="PF00561">
    <property type="entry name" value="Abhydrolase_1"/>
    <property type="match status" value="1"/>
</dbReference>
<sequence length="581" mass="65517">MEKKLLPGVVTRKRERRDPRLKNWALPSIWTLFVLLILCNHYNLYPKSCHRHSPKFLKYTGEHITWEPCGDLYGKSLECSSIEVPIDQFATEKQNPINSKNFVIPLIRLRSENATQNLLLNPGGPGASGFELLYHRGDLLQTILGSGFHLLTFDPRGVNSSTPAASCYLDAKTRQEQSHIRARDAVVDSPDIYAWAHNFAKACPETMGDYAPYINTPQTAADMNSILDAVGQKDMIYWGFSYGTLLGQTYAGLFPERSKRVVIDVVADQFVWYEGVGESDAFIDTDKVLGGFFDECMKVEADSCALASLATSKEELSEIVLAFMDKIRHKPIDVYINNTVYGILTYEKVWYNGVFKALYNSVRWPPLAQNIYSLIQGNATPAFLAYNTGQELNGESYEFITLNDGLTGPSYWLQDIDALLAQITPWLNTSLFGALFLTIFYQKQQWRVPRTHLYVPRQGVETAHPLLIMSTTYDPVCPLVSARVANEAFAGSRVVEIEGYGHCSVTLSSVCAAKHLRAFLYEGKLPGEYTRCKVDSAYFVSHDETGRTAAQTYFEDPEDQKIHLAQLELMAGWEFTRPIMW</sequence>
<dbReference type="SUPFAM" id="SSF53474">
    <property type="entry name" value="alpha/beta-Hydrolases"/>
    <property type="match status" value="1"/>
</dbReference>
<evidence type="ECO:0000313" key="5">
    <source>
        <dbReference type="EMBL" id="KAJ5493895.1"/>
    </source>
</evidence>
<comment type="caution">
    <text evidence="5">The sequence shown here is derived from an EMBL/GenBank/DDBJ whole genome shotgun (WGS) entry which is preliminary data.</text>
</comment>
<dbReference type="Proteomes" id="UP001149954">
    <property type="component" value="Unassembled WGS sequence"/>
</dbReference>
<keyword evidence="3" id="KW-1133">Transmembrane helix</keyword>
<dbReference type="Gene3D" id="3.40.50.1820">
    <property type="entry name" value="alpha/beta hydrolase"/>
    <property type="match status" value="2"/>
</dbReference>